<dbReference type="KEGG" id="pgri:PgNI_00125"/>
<dbReference type="Proteomes" id="UP000515153">
    <property type="component" value="Unplaced"/>
</dbReference>
<keyword evidence="2" id="KW-0732">Signal</keyword>
<feature type="compositionally biased region" description="Polar residues" evidence="1">
    <location>
        <begin position="125"/>
        <end position="134"/>
    </location>
</feature>
<evidence type="ECO:0000256" key="1">
    <source>
        <dbReference type="SAM" id="MobiDB-lite"/>
    </source>
</evidence>
<dbReference type="AlphaFoldDB" id="A0A6P8BKA0"/>
<dbReference type="GeneID" id="41955122"/>
<feature type="compositionally biased region" description="Basic and acidic residues" evidence="1">
    <location>
        <begin position="81"/>
        <end position="110"/>
    </location>
</feature>
<accession>A0A6P8BKA0</accession>
<protein>
    <submittedName>
        <fullName evidence="4">Uncharacterized protein</fullName>
    </submittedName>
</protein>
<reference evidence="4" key="3">
    <citation type="submission" date="2025-08" db="UniProtKB">
        <authorList>
            <consortium name="RefSeq"/>
        </authorList>
    </citation>
    <scope>IDENTIFICATION</scope>
    <source>
        <strain evidence="4">NI907</strain>
    </source>
</reference>
<name>A0A6P8BKA0_PYRGI</name>
<keyword evidence="3" id="KW-1185">Reference proteome</keyword>
<feature type="region of interest" description="Disordered" evidence="1">
    <location>
        <begin position="28"/>
        <end position="134"/>
    </location>
</feature>
<feature type="compositionally biased region" description="Basic and acidic residues" evidence="1">
    <location>
        <begin position="28"/>
        <end position="39"/>
    </location>
</feature>
<evidence type="ECO:0000256" key="2">
    <source>
        <dbReference type="SAM" id="SignalP"/>
    </source>
</evidence>
<dbReference type="RefSeq" id="XP_030987424.1">
    <property type="nucleotide sequence ID" value="XM_031120208.1"/>
</dbReference>
<gene>
    <name evidence="4" type="ORF">PgNI_00125</name>
</gene>
<evidence type="ECO:0000313" key="3">
    <source>
        <dbReference type="Proteomes" id="UP000515153"/>
    </source>
</evidence>
<proteinExistence type="predicted"/>
<feature type="signal peptide" evidence="2">
    <location>
        <begin position="1"/>
        <end position="16"/>
    </location>
</feature>
<organism evidence="3 4">
    <name type="scientific">Pyricularia grisea</name>
    <name type="common">Crabgrass-specific blast fungus</name>
    <name type="synonym">Magnaporthe grisea</name>
    <dbReference type="NCBI Taxonomy" id="148305"/>
    <lineage>
        <taxon>Eukaryota</taxon>
        <taxon>Fungi</taxon>
        <taxon>Dikarya</taxon>
        <taxon>Ascomycota</taxon>
        <taxon>Pezizomycotina</taxon>
        <taxon>Sordariomycetes</taxon>
        <taxon>Sordariomycetidae</taxon>
        <taxon>Magnaporthales</taxon>
        <taxon>Pyriculariaceae</taxon>
        <taxon>Pyricularia</taxon>
    </lineage>
</organism>
<reference evidence="4" key="2">
    <citation type="submission" date="2019-10" db="EMBL/GenBank/DDBJ databases">
        <authorList>
            <consortium name="NCBI Genome Project"/>
        </authorList>
    </citation>
    <scope>NUCLEOTIDE SEQUENCE</scope>
    <source>
        <strain evidence="4">NI907</strain>
    </source>
</reference>
<reference evidence="4" key="1">
    <citation type="journal article" date="2019" name="Mol. Biol. Evol.">
        <title>Blast fungal genomes show frequent chromosomal changes, gene gains and losses, and effector gene turnover.</title>
        <authorList>
            <person name="Gomez Luciano L.B."/>
            <person name="Jason Tsai I."/>
            <person name="Chuma I."/>
            <person name="Tosa Y."/>
            <person name="Chen Y.H."/>
            <person name="Li J.Y."/>
            <person name="Li M.Y."/>
            <person name="Jade Lu M.Y."/>
            <person name="Nakayashiki H."/>
            <person name="Li W.H."/>
        </authorList>
    </citation>
    <scope>NUCLEOTIDE SEQUENCE</scope>
    <source>
        <strain evidence="4">NI907</strain>
    </source>
</reference>
<feature type="chain" id="PRO_5028115077" evidence="2">
    <location>
        <begin position="17"/>
        <end position="134"/>
    </location>
</feature>
<sequence length="134" mass="15112">MQIKVLLPFFMIGAMALPMPASISTESDFHLQARAEEPPSRNSPTRFSPTRGSPTRVSPTRESDDSKKEGGHNRLRQWFHRTPEQKSSHSSVEEKEGSHHRHQDAPERPRSGMSNQAHRSHVAVVTTTMAMGRF</sequence>
<evidence type="ECO:0000313" key="4">
    <source>
        <dbReference type="RefSeq" id="XP_030987424.1"/>
    </source>
</evidence>
<feature type="compositionally biased region" description="Polar residues" evidence="1">
    <location>
        <begin position="40"/>
        <end position="58"/>
    </location>
</feature>
<feature type="compositionally biased region" description="Basic and acidic residues" evidence="1">
    <location>
        <begin position="59"/>
        <end position="72"/>
    </location>
</feature>